<evidence type="ECO:0000256" key="5">
    <source>
        <dbReference type="SAM" id="MobiDB-lite"/>
    </source>
</evidence>
<feature type="transmembrane region" description="Helical" evidence="6">
    <location>
        <begin position="146"/>
        <end position="165"/>
    </location>
</feature>
<feature type="transmembrane region" description="Helical" evidence="6">
    <location>
        <begin position="421"/>
        <end position="441"/>
    </location>
</feature>
<proteinExistence type="predicted"/>
<name>A0A4U6XAZ9_9PEZI</name>
<gene>
    <name evidence="8" type="primary">pho-5</name>
    <name evidence="8" type="ORF">CTA1_5281</name>
</gene>
<organism evidence="8 9">
    <name type="scientific">Colletotrichum tanaceti</name>
    <dbReference type="NCBI Taxonomy" id="1306861"/>
    <lineage>
        <taxon>Eukaryota</taxon>
        <taxon>Fungi</taxon>
        <taxon>Dikarya</taxon>
        <taxon>Ascomycota</taxon>
        <taxon>Pezizomycotina</taxon>
        <taxon>Sordariomycetes</taxon>
        <taxon>Hypocreomycetidae</taxon>
        <taxon>Glomerellales</taxon>
        <taxon>Glomerellaceae</taxon>
        <taxon>Colletotrichum</taxon>
        <taxon>Colletotrichum destructivum species complex</taxon>
    </lineage>
</organism>
<evidence type="ECO:0000256" key="6">
    <source>
        <dbReference type="SAM" id="Phobius"/>
    </source>
</evidence>
<dbReference type="InterPro" id="IPR005828">
    <property type="entry name" value="MFS_sugar_transport-like"/>
</dbReference>
<evidence type="ECO:0000256" key="1">
    <source>
        <dbReference type="ARBA" id="ARBA00004141"/>
    </source>
</evidence>
<dbReference type="Proteomes" id="UP000310108">
    <property type="component" value="Unassembled WGS sequence"/>
</dbReference>
<dbReference type="EMBL" id="PJEX01000248">
    <property type="protein sequence ID" value="TKW52289.1"/>
    <property type="molecule type" value="Genomic_DNA"/>
</dbReference>
<comment type="subcellular location">
    <subcellularLocation>
        <location evidence="1">Membrane</location>
        <topology evidence="1">Multi-pass membrane protein</topology>
    </subcellularLocation>
</comment>
<feature type="transmembrane region" description="Helical" evidence="6">
    <location>
        <begin position="203"/>
        <end position="220"/>
    </location>
</feature>
<accession>A0A4U6XAZ9</accession>
<sequence length="749" mass="82569">MNDVLPPPMTPVAPDRGRRRTNGGNKAFHNFANDYSHISDPNLRRRLALSEIDKVPFGLYHIRAILVAGVGFFLDSYDIFAINLITTLLGVVFWQGPPSQEAHGYGGNNGEMPSPVNSALKASTSAGIIIGQVVFGWFADVYGRRWMYGVELAIIILATLSAALVSPSQSISFTGLMIFWRVVMVSAKCLGPRVRRVMRANNCFGALALVVTIRSVPSLLQSEFAPTRWRGAMIAAVFSMQGLGQLSAAVVALVTAEAFKDSYLDVHSLGDCHERCQLAADRSWRIIIGMGAVPACIALYYRITIPETPRYTFDVEQDVEKADADIRAYMSSKSKGDYDPEVQARRKKEIGLAYNTPAASWPDAWAYFSQWKHFKMLMGTALSWFFLDLAFYGLGLNSTVVLQTIGFADGDNFYARLHDQAIGLIILACAGAIPGYWTSVFTIDTIGRKPIQVMGFSVLTVIFCILGFLFHQLSDAVFVTIYVIGQFFFNFGPNTTTFIVPGECFPTRYRSTGHGISAAMGKVGAILAQVISIPLLAKDVPGDCHGDHCAPRLDRLLELFALFMFLGMLSSLLIPETKGMTLEELAGETPTSYNRGRNGSISNFPRQGWKWNPFSGGHPAGFHYPRSSNINAARVGIMSSPILLAEEERRRRGQSRSWRKRRKERGANSNTAVPDEYPMSVRNSGISAHVQNMDAVDEQIPPEPAAPGDFPTWGAGWGRVDRGAQPMENVRLHDVGSLLRRDSHRDSRP</sequence>
<feature type="transmembrane region" description="Helical" evidence="6">
    <location>
        <begin position="476"/>
        <end position="500"/>
    </location>
</feature>
<feature type="region of interest" description="Disordered" evidence="5">
    <location>
        <begin position="648"/>
        <end position="680"/>
    </location>
</feature>
<dbReference type="Gene3D" id="1.20.1250.20">
    <property type="entry name" value="MFS general substrate transporter like domains"/>
    <property type="match status" value="2"/>
</dbReference>
<dbReference type="Pfam" id="PF00083">
    <property type="entry name" value="Sugar_tr"/>
    <property type="match status" value="2"/>
</dbReference>
<dbReference type="STRING" id="1306861.A0A4U6XAZ9"/>
<keyword evidence="2 6" id="KW-0812">Transmembrane</keyword>
<feature type="transmembrane region" description="Helical" evidence="6">
    <location>
        <begin position="232"/>
        <end position="254"/>
    </location>
</feature>
<dbReference type="OrthoDB" id="433512at2759"/>
<feature type="transmembrane region" description="Helical" evidence="6">
    <location>
        <begin position="512"/>
        <end position="536"/>
    </location>
</feature>
<dbReference type="PROSITE" id="PS50850">
    <property type="entry name" value="MFS"/>
    <property type="match status" value="1"/>
</dbReference>
<reference evidence="8 9" key="1">
    <citation type="journal article" date="2019" name="PLoS ONE">
        <title>Comparative genome analysis indicates high evolutionary potential of pathogenicity genes in Colletotrichum tanaceti.</title>
        <authorList>
            <person name="Lelwala R.V."/>
            <person name="Korhonen P.K."/>
            <person name="Young N.D."/>
            <person name="Scott J.B."/>
            <person name="Ades P.A."/>
            <person name="Gasser R.B."/>
            <person name="Taylor P.W.J."/>
        </authorList>
    </citation>
    <scope>NUCLEOTIDE SEQUENCE [LARGE SCALE GENOMIC DNA]</scope>
    <source>
        <strain evidence="8">BRIP57314</strain>
    </source>
</reference>
<feature type="transmembrane region" description="Helical" evidence="6">
    <location>
        <begin position="116"/>
        <end position="139"/>
    </location>
</feature>
<dbReference type="PANTHER" id="PTHR24064">
    <property type="entry name" value="SOLUTE CARRIER FAMILY 22 MEMBER"/>
    <property type="match status" value="1"/>
</dbReference>
<dbReference type="CDD" id="cd17364">
    <property type="entry name" value="MFS_PhT"/>
    <property type="match status" value="1"/>
</dbReference>
<feature type="region of interest" description="Disordered" evidence="5">
    <location>
        <begin position="1"/>
        <end position="25"/>
    </location>
</feature>
<feature type="compositionally biased region" description="Basic residues" evidence="5">
    <location>
        <begin position="651"/>
        <end position="664"/>
    </location>
</feature>
<evidence type="ECO:0000259" key="7">
    <source>
        <dbReference type="PROSITE" id="PS50850"/>
    </source>
</evidence>
<keyword evidence="4 6" id="KW-0472">Membrane</keyword>
<protein>
    <submittedName>
        <fullName evidence="8">Repressible high-affinity phosphate permease</fullName>
    </submittedName>
</protein>
<dbReference type="SUPFAM" id="SSF103473">
    <property type="entry name" value="MFS general substrate transporter"/>
    <property type="match status" value="1"/>
</dbReference>
<keyword evidence="3 6" id="KW-1133">Transmembrane helix</keyword>
<evidence type="ECO:0000313" key="9">
    <source>
        <dbReference type="Proteomes" id="UP000310108"/>
    </source>
</evidence>
<evidence type="ECO:0000313" key="8">
    <source>
        <dbReference type="EMBL" id="TKW52289.1"/>
    </source>
</evidence>
<dbReference type="InterPro" id="IPR036259">
    <property type="entry name" value="MFS_trans_sf"/>
</dbReference>
<keyword evidence="9" id="KW-1185">Reference proteome</keyword>
<evidence type="ECO:0000256" key="3">
    <source>
        <dbReference type="ARBA" id="ARBA00022989"/>
    </source>
</evidence>
<dbReference type="AlphaFoldDB" id="A0A4U6XAZ9"/>
<evidence type="ECO:0000256" key="4">
    <source>
        <dbReference type="ARBA" id="ARBA00023136"/>
    </source>
</evidence>
<feature type="compositionally biased region" description="Pro residues" evidence="5">
    <location>
        <begin position="1"/>
        <end position="11"/>
    </location>
</feature>
<dbReference type="GO" id="GO:0022857">
    <property type="term" value="F:transmembrane transporter activity"/>
    <property type="evidence" value="ECO:0007669"/>
    <property type="project" value="InterPro"/>
</dbReference>
<feature type="transmembrane region" description="Helical" evidence="6">
    <location>
        <begin position="171"/>
        <end position="191"/>
    </location>
</feature>
<feature type="transmembrane region" description="Helical" evidence="6">
    <location>
        <begin position="79"/>
        <end position="96"/>
    </location>
</feature>
<evidence type="ECO:0000256" key="2">
    <source>
        <dbReference type="ARBA" id="ARBA00022692"/>
    </source>
</evidence>
<feature type="domain" description="Major facilitator superfamily (MFS) profile" evidence="7">
    <location>
        <begin position="64"/>
        <end position="578"/>
    </location>
</feature>
<dbReference type="InterPro" id="IPR020846">
    <property type="entry name" value="MFS_dom"/>
</dbReference>
<feature type="transmembrane region" description="Helical" evidence="6">
    <location>
        <begin position="556"/>
        <end position="574"/>
    </location>
</feature>
<dbReference type="GO" id="GO:0016020">
    <property type="term" value="C:membrane"/>
    <property type="evidence" value="ECO:0007669"/>
    <property type="project" value="UniProtKB-SubCell"/>
</dbReference>
<feature type="transmembrane region" description="Helical" evidence="6">
    <location>
        <begin position="453"/>
        <end position="470"/>
    </location>
</feature>
<feature type="transmembrane region" description="Helical" evidence="6">
    <location>
        <begin position="381"/>
        <end position="401"/>
    </location>
</feature>
<comment type="caution">
    <text evidence="8">The sequence shown here is derived from an EMBL/GenBank/DDBJ whole genome shotgun (WGS) entry which is preliminary data.</text>
</comment>
<feature type="transmembrane region" description="Helical" evidence="6">
    <location>
        <begin position="57"/>
        <end position="74"/>
    </location>
</feature>